<dbReference type="STRING" id="1056495.Calag_1329"/>
<dbReference type="InterPro" id="IPR000182">
    <property type="entry name" value="GNAT_dom"/>
</dbReference>
<protein>
    <submittedName>
        <fullName evidence="4">Ribosomal-protein-alanine acetyltransferase</fullName>
    </submittedName>
</protein>
<dbReference type="HOGENOM" id="CLU_013985_7_2_2"/>
<reference evidence="5" key="1">
    <citation type="submission" date="2012-03" db="EMBL/GenBank/DDBJ databases">
        <title>Complete genome of Caldisphaera lagunensis DSM 15908.</title>
        <authorList>
            <person name="Lucas S."/>
            <person name="Copeland A."/>
            <person name="Lapidus A."/>
            <person name="Glavina del Rio T."/>
            <person name="Dalin E."/>
            <person name="Tice H."/>
            <person name="Bruce D."/>
            <person name="Goodwin L."/>
            <person name="Pitluck S."/>
            <person name="Peters L."/>
            <person name="Mikhailova N."/>
            <person name="Teshima H."/>
            <person name="Kyrpides N."/>
            <person name="Mavromatis K."/>
            <person name="Ivanova N."/>
            <person name="Brettin T."/>
            <person name="Detter J.C."/>
            <person name="Han C."/>
            <person name="Larimer F."/>
            <person name="Land M."/>
            <person name="Hauser L."/>
            <person name="Markowitz V."/>
            <person name="Cheng J.-F."/>
            <person name="Hugenholtz P."/>
            <person name="Woyke T."/>
            <person name="Wu D."/>
            <person name="Spring S."/>
            <person name="Schroeder M."/>
            <person name="Brambilla E."/>
            <person name="Klenk H.-P."/>
            <person name="Eisen J.A."/>
        </authorList>
    </citation>
    <scope>NUCLEOTIDE SEQUENCE [LARGE SCALE GENOMIC DNA]</scope>
    <source>
        <strain evidence="5">DSM 15908 / JCM 11604 / IC-154</strain>
    </source>
</reference>
<feature type="domain" description="N-acetyltransferase" evidence="3">
    <location>
        <begin position="8"/>
        <end position="189"/>
    </location>
</feature>
<evidence type="ECO:0000256" key="1">
    <source>
        <dbReference type="ARBA" id="ARBA00022679"/>
    </source>
</evidence>
<evidence type="ECO:0000259" key="3">
    <source>
        <dbReference type="PROSITE" id="PS51186"/>
    </source>
</evidence>
<dbReference type="PANTHER" id="PTHR23091">
    <property type="entry name" value="N-TERMINAL ACETYLTRANSFERASE"/>
    <property type="match status" value="1"/>
</dbReference>
<organism evidence="4 5">
    <name type="scientific">Caldisphaera lagunensis (strain DSM 15908 / JCM 11604 / ANMR 0165 / IC-154)</name>
    <dbReference type="NCBI Taxonomy" id="1056495"/>
    <lineage>
        <taxon>Archaea</taxon>
        <taxon>Thermoproteota</taxon>
        <taxon>Thermoprotei</taxon>
        <taxon>Acidilobales</taxon>
        <taxon>Caldisphaeraceae</taxon>
        <taxon>Caldisphaera</taxon>
    </lineage>
</organism>
<dbReference type="GeneID" id="14212589"/>
<keyword evidence="5" id="KW-1185">Reference proteome</keyword>
<dbReference type="SUPFAM" id="SSF55729">
    <property type="entry name" value="Acyl-CoA N-acyltransferases (Nat)"/>
    <property type="match status" value="1"/>
</dbReference>
<dbReference type="KEGG" id="clg:Calag_1329"/>
<dbReference type="eggNOG" id="arCOG00833">
    <property type="taxonomic scope" value="Archaea"/>
</dbReference>
<evidence type="ECO:0000256" key="2">
    <source>
        <dbReference type="ARBA" id="ARBA00023315"/>
    </source>
</evidence>
<gene>
    <name evidence="4" type="ordered locus">Calag_1329</name>
</gene>
<dbReference type="EMBL" id="CP003378">
    <property type="protein sequence ID" value="AFZ71038.1"/>
    <property type="molecule type" value="Genomic_DNA"/>
</dbReference>
<dbReference type="InterPro" id="IPR045047">
    <property type="entry name" value="Ard1-like"/>
</dbReference>
<dbReference type="PANTHER" id="PTHR23091:SF4">
    <property type="entry name" value="N-TERMINAL AMINO-ACID N(ALPHA)-ACETYLTRANSFERASE NATA"/>
    <property type="match status" value="1"/>
</dbReference>
<dbReference type="Gene3D" id="3.40.630.30">
    <property type="match status" value="1"/>
</dbReference>
<dbReference type="RefSeq" id="WP_015232935.1">
    <property type="nucleotide sequence ID" value="NC_019791.1"/>
</dbReference>
<keyword evidence="1 4" id="KW-0808">Transferase</keyword>
<dbReference type="FunCoup" id="L0AAU6">
    <property type="interactions" value="97"/>
</dbReference>
<name>L0AAU6_CALLD</name>
<dbReference type="GO" id="GO:0004596">
    <property type="term" value="F:protein-N-terminal amino-acid acetyltransferase activity"/>
    <property type="evidence" value="ECO:0007669"/>
    <property type="project" value="InterPro"/>
</dbReference>
<dbReference type="Proteomes" id="UP000010469">
    <property type="component" value="Chromosome"/>
</dbReference>
<dbReference type="GO" id="GO:0031415">
    <property type="term" value="C:NatA complex"/>
    <property type="evidence" value="ECO:0007669"/>
    <property type="project" value="InterPro"/>
</dbReference>
<proteinExistence type="predicted"/>
<keyword evidence="2" id="KW-0012">Acyltransferase</keyword>
<dbReference type="PROSITE" id="PS51186">
    <property type="entry name" value="GNAT"/>
    <property type="match status" value="1"/>
</dbReference>
<dbReference type="NCBIfam" id="TIGR01575">
    <property type="entry name" value="rimI"/>
    <property type="match status" value="1"/>
</dbReference>
<evidence type="ECO:0000313" key="4">
    <source>
        <dbReference type="EMBL" id="AFZ71038.1"/>
    </source>
</evidence>
<dbReference type="InterPro" id="IPR016181">
    <property type="entry name" value="Acyl_CoA_acyltransferase"/>
</dbReference>
<evidence type="ECO:0000313" key="5">
    <source>
        <dbReference type="Proteomes" id="UP000010469"/>
    </source>
</evidence>
<dbReference type="InterPro" id="IPR006464">
    <property type="entry name" value="AcTrfase_RimI/Ard1"/>
</dbReference>
<dbReference type="InParanoid" id="L0AAU6"/>
<accession>L0AAU6</accession>
<dbReference type="AlphaFoldDB" id="L0AAU6"/>
<dbReference type="Pfam" id="PF00583">
    <property type="entry name" value="Acetyltransf_1"/>
    <property type="match status" value="1"/>
</dbReference>
<sequence>MKYNSNDFIIRVANEDDIPEVMEVNLRTLPENYWYGFYKFVLDRWGDIFLIAELNGKIIGYIMNRIEDTRDPVLLGKENELSHNKEKKKSFDNIMSSLKNVFSESHKVGHVISIAVLPEYRKKGIGTALLKEAISRMKDNYNAESVYLEVRVSNNDAISLYKKMGFEEVRIIKEYYRDGEDAYVMVKIL</sequence>
<dbReference type="CDD" id="cd04301">
    <property type="entry name" value="NAT_SF"/>
    <property type="match status" value="1"/>
</dbReference>